<sequence length="251" mass="26731">MNDYHFGRSVPSQVLLGVGVIVLGVLFLVDNLGFLEIRNVLRFWPAVFIMFGIIKMYDSRNSSGLMTGAILVGVGLFMVLSRMGFWYFSWNTLWPLLLIAGGAGLLLKSSESRRRVHGSTDATGATATPGAAGPTLSKDGPADGLIDVTAILGGFDRPIRTDNFRGGEATAIMGGCQLDLRDAKMAGSEATINVFALMGGIEIRVPTEWTVVTAGTAILGGMDSRRTLQADGTKKLIVRGYAVMGGVEVRN</sequence>
<keyword evidence="5" id="KW-1185">Reference proteome</keyword>
<dbReference type="OrthoDB" id="129627at2"/>
<dbReference type="InterPro" id="IPR054331">
    <property type="entry name" value="LiaF_TM"/>
</dbReference>
<evidence type="ECO:0000256" key="2">
    <source>
        <dbReference type="SAM" id="Phobius"/>
    </source>
</evidence>
<evidence type="ECO:0000313" key="4">
    <source>
        <dbReference type="EMBL" id="TFW28085.1"/>
    </source>
</evidence>
<organism evidence="4 5">
    <name type="scientific">Zemynaea arenosa</name>
    <dbReference type="NCBI Taxonomy" id="2561931"/>
    <lineage>
        <taxon>Bacteria</taxon>
        <taxon>Pseudomonadati</taxon>
        <taxon>Pseudomonadota</taxon>
        <taxon>Betaproteobacteria</taxon>
        <taxon>Burkholderiales</taxon>
        <taxon>Oxalobacteraceae</taxon>
        <taxon>Telluria group</taxon>
        <taxon>Zemynaea</taxon>
    </lineage>
</organism>
<reference evidence="4 5" key="1">
    <citation type="submission" date="2019-03" db="EMBL/GenBank/DDBJ databases">
        <title>Draft Genome Sequence of Massilia arenosa sp. nov., a Novel Massilia Species Isolated from a Sandy-loam Maize Soil.</title>
        <authorList>
            <person name="Raths R."/>
            <person name="Peta V."/>
            <person name="Bucking H."/>
        </authorList>
    </citation>
    <scope>NUCLEOTIDE SEQUENCE [LARGE SCALE GENOMIC DNA]</scope>
    <source>
        <strain evidence="4 5">MC02</strain>
    </source>
</reference>
<gene>
    <name evidence="4" type="ORF">E4L96_02920</name>
</gene>
<name>A0A4Y9SN69_9BURK</name>
<comment type="caution">
    <text evidence="4">The sequence shown here is derived from an EMBL/GenBank/DDBJ whole genome shotgun (WGS) entry which is preliminary data.</text>
</comment>
<evidence type="ECO:0000256" key="1">
    <source>
        <dbReference type="SAM" id="MobiDB-lite"/>
    </source>
</evidence>
<keyword evidence="2" id="KW-0812">Transmembrane</keyword>
<feature type="domain" description="LiaF transmembrane" evidence="3">
    <location>
        <begin position="15"/>
        <end position="112"/>
    </location>
</feature>
<accession>A0A4Y9SN69</accession>
<feature type="transmembrane region" description="Helical" evidence="2">
    <location>
        <begin position="12"/>
        <end position="29"/>
    </location>
</feature>
<protein>
    <recommendedName>
        <fullName evidence="3">LiaF transmembrane domain-containing protein</fullName>
    </recommendedName>
</protein>
<feature type="transmembrane region" description="Helical" evidence="2">
    <location>
        <begin position="87"/>
        <end position="107"/>
    </location>
</feature>
<dbReference type="AlphaFoldDB" id="A0A4Y9SN69"/>
<feature type="transmembrane region" description="Helical" evidence="2">
    <location>
        <begin position="64"/>
        <end position="81"/>
    </location>
</feature>
<evidence type="ECO:0000259" key="3">
    <source>
        <dbReference type="Pfam" id="PF22570"/>
    </source>
</evidence>
<feature type="compositionally biased region" description="Low complexity" evidence="1">
    <location>
        <begin position="120"/>
        <end position="135"/>
    </location>
</feature>
<dbReference type="PANTHER" id="PTHR40763:SF5">
    <property type="entry name" value="MEMBRANE PROTEIN"/>
    <property type="match status" value="1"/>
</dbReference>
<feature type="region of interest" description="Disordered" evidence="1">
    <location>
        <begin position="117"/>
        <end position="140"/>
    </location>
</feature>
<proteinExistence type="predicted"/>
<dbReference type="EMBL" id="SPVF01000040">
    <property type="protein sequence ID" value="TFW28085.1"/>
    <property type="molecule type" value="Genomic_DNA"/>
</dbReference>
<dbReference type="Pfam" id="PF22570">
    <property type="entry name" value="LiaF-TM"/>
    <property type="match status" value="1"/>
</dbReference>
<evidence type="ECO:0000313" key="5">
    <source>
        <dbReference type="Proteomes" id="UP000298438"/>
    </source>
</evidence>
<keyword evidence="2" id="KW-0472">Membrane</keyword>
<dbReference type="Proteomes" id="UP000298438">
    <property type="component" value="Unassembled WGS sequence"/>
</dbReference>
<feature type="transmembrane region" description="Helical" evidence="2">
    <location>
        <begin position="41"/>
        <end position="57"/>
    </location>
</feature>
<dbReference type="PANTHER" id="PTHR40763">
    <property type="entry name" value="MEMBRANE PROTEIN-RELATED"/>
    <property type="match status" value="1"/>
</dbReference>
<keyword evidence="2" id="KW-1133">Transmembrane helix</keyword>
<dbReference type="RefSeq" id="WP_135205737.1">
    <property type="nucleotide sequence ID" value="NZ_SPVF01000040.1"/>
</dbReference>